<keyword evidence="6" id="KW-0770">Synapse</keyword>
<dbReference type="GO" id="GO:0043149">
    <property type="term" value="P:stress fiber assembly"/>
    <property type="evidence" value="ECO:0007669"/>
    <property type="project" value="TreeGrafter"/>
</dbReference>
<dbReference type="SMART" id="SM00707">
    <property type="entry name" value="RPEL"/>
    <property type="match status" value="4"/>
</dbReference>
<dbReference type="AlphaFoldDB" id="A0A671Y0Z3"/>
<dbReference type="GO" id="GO:0004864">
    <property type="term" value="F:protein phosphatase inhibitor activity"/>
    <property type="evidence" value="ECO:0007669"/>
    <property type="project" value="UniProtKB-UniRule"/>
</dbReference>
<evidence type="ECO:0000256" key="3">
    <source>
        <dbReference type="ARBA" id="ARBA00009795"/>
    </source>
</evidence>
<feature type="repeat" description="RPEL" evidence="11">
    <location>
        <begin position="392"/>
        <end position="417"/>
    </location>
</feature>
<dbReference type="GO" id="GO:0048870">
    <property type="term" value="P:cell motility"/>
    <property type="evidence" value="ECO:0007669"/>
    <property type="project" value="TreeGrafter"/>
</dbReference>
<dbReference type="PANTHER" id="PTHR12751:SF6">
    <property type="entry name" value="PHOSPHATASE AND ACTIN REGULATOR 1"/>
    <property type="match status" value="1"/>
</dbReference>
<dbReference type="Pfam" id="PF02755">
    <property type="entry name" value="RPEL"/>
    <property type="match status" value="4"/>
</dbReference>
<dbReference type="GO" id="GO:0005737">
    <property type="term" value="C:cytoplasm"/>
    <property type="evidence" value="ECO:0007669"/>
    <property type="project" value="UniProtKB-SubCell"/>
</dbReference>
<evidence type="ECO:0000256" key="5">
    <source>
        <dbReference type="ARBA" id="ARBA00022737"/>
    </source>
</evidence>
<dbReference type="GO" id="GO:0045202">
    <property type="term" value="C:synapse"/>
    <property type="evidence" value="ECO:0007669"/>
    <property type="project" value="UniProtKB-SubCell"/>
</dbReference>
<keyword evidence="9" id="KW-0650">Protein phosphatase inhibitor</keyword>
<evidence type="ECO:0000256" key="8">
    <source>
        <dbReference type="ARBA" id="ARBA00023242"/>
    </source>
</evidence>
<dbReference type="Gene3D" id="6.10.140.2130">
    <property type="match status" value="1"/>
</dbReference>
<keyword evidence="8" id="KW-0539">Nucleus</keyword>
<feature type="repeat" description="RPEL" evidence="11">
    <location>
        <begin position="430"/>
        <end position="455"/>
    </location>
</feature>
<dbReference type="Proteomes" id="UP000472265">
    <property type="component" value="Chromosome 21"/>
</dbReference>
<keyword evidence="4" id="KW-0963">Cytoplasm</keyword>
<accession>A0A671Y0Z3</accession>
<protein>
    <recommendedName>
        <fullName evidence="12">Phosphatase and actin regulator</fullName>
    </recommendedName>
</protein>
<evidence type="ECO:0000256" key="11">
    <source>
        <dbReference type="PROSITE-ProRule" id="PRU00401"/>
    </source>
</evidence>
<evidence type="ECO:0000256" key="4">
    <source>
        <dbReference type="ARBA" id="ARBA00022490"/>
    </source>
</evidence>
<dbReference type="Gene3D" id="6.10.140.1750">
    <property type="match status" value="1"/>
</dbReference>
<sequence>MATTPDSSTDRRPIRRLRSKSDTPYLVEARLSFNLRTAEEVERLAAMRSESLLSGTHTPPIRRRSKFATLGRLLKPWKWRKKKSEKFKQTSAALERKMSMRQSRDELIKRGVLKEIFEKGELMTHGYILNRMELETVWALNRNCEKRGGEGRGQMWCTELEVGTQEHSIKSSMVLSTKKSVTYPGDLQDTPAKPPLYHKQPPALPPKPFSRIPNHSTDSCQPMKLPCMPGGKHSPPLPPKKVMICVGLSQKCAPSQGMSLHHGTLLPSQLAGLSSLHQSHGHPLQLQYGSLHAPSRIIEELNKTLALSMQRFESSALHGVGQCAPLDRREVPSVIIDYEDDKENMPNESDYEDLPSMYKDEDDDVDDDDDEDDEDDDSIFTSSLAQKVLRKDSLAIKLSNRPSKRELEEKNILPMQTDEERLESRQQIGTKLTRRLSQRPTAEELEQRNILKPRNEQEEMEEKREIKRRLTRKLSQRPTVEELRQAKILIRFSDYVEVSDAQDYDRRADKPWTRLTAADKAAIRKELNDFKSNEMEVHESSRHLTRFHRP</sequence>
<dbReference type="Ensembl" id="ENSSAUT00010060046.1">
    <property type="protein sequence ID" value="ENSSAUP00010057185.1"/>
    <property type="gene ID" value="ENSSAUG00010023396.1"/>
</dbReference>
<feature type="region of interest" description="Disordered" evidence="13">
    <location>
        <begin position="336"/>
        <end position="380"/>
    </location>
</feature>
<feature type="compositionally biased region" description="Acidic residues" evidence="13">
    <location>
        <begin position="360"/>
        <end position="378"/>
    </location>
</feature>
<keyword evidence="15" id="KW-1185">Reference proteome</keyword>
<evidence type="ECO:0000256" key="1">
    <source>
        <dbReference type="ARBA" id="ARBA00004123"/>
    </source>
</evidence>
<reference evidence="14" key="1">
    <citation type="submission" date="2021-04" db="EMBL/GenBank/DDBJ databases">
        <authorList>
            <consortium name="Wellcome Sanger Institute Data Sharing"/>
        </authorList>
    </citation>
    <scope>NUCLEOTIDE SEQUENCE [LARGE SCALE GENOMIC DNA]</scope>
</reference>
<evidence type="ECO:0000313" key="14">
    <source>
        <dbReference type="Ensembl" id="ENSSAUP00010057185.1"/>
    </source>
</evidence>
<dbReference type="PANTHER" id="PTHR12751">
    <property type="entry name" value="PHOSPHATASE AND ACTIN REGULATOR PHACTR"/>
    <property type="match status" value="1"/>
</dbReference>
<dbReference type="InterPro" id="IPR004018">
    <property type="entry name" value="RPEL_repeat"/>
</dbReference>
<keyword evidence="7 12" id="KW-0009">Actin-binding</keyword>
<keyword evidence="5 12" id="KW-0677">Repeat</keyword>
<evidence type="ECO:0000256" key="7">
    <source>
        <dbReference type="ARBA" id="ARBA00023203"/>
    </source>
</evidence>
<evidence type="ECO:0000256" key="12">
    <source>
        <dbReference type="RuleBase" id="RU301113"/>
    </source>
</evidence>
<dbReference type="InParanoid" id="A0A671Y0Z3"/>
<comment type="similarity">
    <text evidence="3 12">Belongs to the phosphatase and actin regulator family.</text>
</comment>
<name>A0A671Y0Z3_SPAAU</name>
<feature type="repeat" description="RPEL" evidence="11">
    <location>
        <begin position="92"/>
        <end position="117"/>
    </location>
</feature>
<dbReference type="PROSITE" id="PS51073">
    <property type="entry name" value="RPEL"/>
    <property type="match status" value="3"/>
</dbReference>
<evidence type="ECO:0000313" key="15">
    <source>
        <dbReference type="Proteomes" id="UP000472265"/>
    </source>
</evidence>
<organism evidence="14 15">
    <name type="scientific">Sparus aurata</name>
    <name type="common">Gilthead sea bream</name>
    <dbReference type="NCBI Taxonomy" id="8175"/>
    <lineage>
        <taxon>Eukaryota</taxon>
        <taxon>Metazoa</taxon>
        <taxon>Chordata</taxon>
        <taxon>Craniata</taxon>
        <taxon>Vertebrata</taxon>
        <taxon>Euteleostomi</taxon>
        <taxon>Actinopterygii</taxon>
        <taxon>Neopterygii</taxon>
        <taxon>Teleostei</taxon>
        <taxon>Neoteleostei</taxon>
        <taxon>Acanthomorphata</taxon>
        <taxon>Eupercaria</taxon>
        <taxon>Spariformes</taxon>
        <taxon>Sparidae</taxon>
        <taxon>Sparus</taxon>
    </lineage>
</organism>
<evidence type="ECO:0000256" key="9">
    <source>
        <dbReference type="ARBA" id="ARBA00023272"/>
    </source>
</evidence>
<dbReference type="GO" id="GO:0005634">
    <property type="term" value="C:nucleus"/>
    <property type="evidence" value="ECO:0007669"/>
    <property type="project" value="UniProtKB-SubCell"/>
</dbReference>
<reference evidence="14" key="3">
    <citation type="submission" date="2025-09" db="UniProtKB">
        <authorList>
            <consortium name="Ensembl"/>
        </authorList>
    </citation>
    <scope>IDENTIFICATION</scope>
</reference>
<evidence type="ECO:0000256" key="2">
    <source>
        <dbReference type="ARBA" id="ARBA00004496"/>
    </source>
</evidence>
<gene>
    <name evidence="14" type="primary">LOC115573074</name>
</gene>
<dbReference type="GeneTree" id="ENSGT00940000155842"/>
<evidence type="ECO:0000256" key="10">
    <source>
        <dbReference type="ARBA" id="ARBA00034103"/>
    </source>
</evidence>
<comment type="subunit">
    <text evidence="12">Binds PPP1CA and actin.</text>
</comment>
<dbReference type="OMA" id="SRIPNHN"/>
<evidence type="ECO:0000256" key="13">
    <source>
        <dbReference type="SAM" id="MobiDB-lite"/>
    </source>
</evidence>
<proteinExistence type="inferred from homology"/>
<comment type="subcellular location">
    <subcellularLocation>
        <location evidence="2">Cytoplasm</location>
    </subcellularLocation>
    <subcellularLocation>
        <location evidence="1">Nucleus</location>
    </subcellularLocation>
    <subcellularLocation>
        <location evidence="10">Synapse</location>
    </subcellularLocation>
</comment>
<evidence type="ECO:0000256" key="6">
    <source>
        <dbReference type="ARBA" id="ARBA00023018"/>
    </source>
</evidence>
<reference evidence="14" key="2">
    <citation type="submission" date="2025-08" db="UniProtKB">
        <authorList>
            <consortium name="Ensembl"/>
        </authorList>
    </citation>
    <scope>IDENTIFICATION</scope>
</reference>
<dbReference type="GO" id="GO:0003779">
    <property type="term" value="F:actin binding"/>
    <property type="evidence" value="ECO:0007669"/>
    <property type="project" value="UniProtKB-KW"/>
</dbReference>